<gene>
    <name evidence="3" type="ORF">EDD71_10314</name>
</gene>
<dbReference type="Proteomes" id="UP000295325">
    <property type="component" value="Unassembled WGS sequence"/>
</dbReference>
<evidence type="ECO:0000313" key="4">
    <source>
        <dbReference type="Proteomes" id="UP000295325"/>
    </source>
</evidence>
<dbReference type="Gene3D" id="2.102.30.10">
    <property type="entry name" value="tm1086 (SG structure) domain"/>
    <property type="match status" value="1"/>
</dbReference>
<dbReference type="Gene3D" id="2.40.10.170">
    <property type="match status" value="1"/>
</dbReference>
<feature type="domain" description="DUF4438" evidence="2">
    <location>
        <begin position="161"/>
        <end position="284"/>
    </location>
</feature>
<protein>
    <submittedName>
        <fullName evidence="3">Uncharacterized protein DUF4438</fullName>
    </submittedName>
</protein>
<comment type="caution">
    <text evidence="3">The sequence shown here is derived from an EMBL/GenBank/DDBJ whole genome shotgun (WGS) entry which is preliminary data.</text>
</comment>
<name>A0A4R7KTR8_9CLOT</name>
<evidence type="ECO:0000313" key="3">
    <source>
        <dbReference type="EMBL" id="TDT62741.1"/>
    </source>
</evidence>
<evidence type="ECO:0000259" key="1">
    <source>
        <dbReference type="Pfam" id="PF14505"/>
    </source>
</evidence>
<evidence type="ECO:0000259" key="2">
    <source>
        <dbReference type="Pfam" id="PF20999"/>
    </source>
</evidence>
<sequence length="287" mass="30689">MLKTNKDRLIIQSVQGKIHHPVSAPSPYRISHEGIPHVLPATGGITYNVKVGDPAMGWVGDHIEPGVTIRNENTAENAALNTLSCIGNEARVVSGDAKGAKGFVTGTHGGVEHVIIYFSEEDMEKMAVDDKILVKAWGQGLQIEGHPEIKIMNIDPELFLKLGITEEGGIIKVPVAAVVPPYLMGSGIGSSSAFSGDYDIMTADWDEVVKNGLDKLRFGDIVLIKDADNTFGRGYLKGAVSIGVVIHSDCIKMGHGPGITTIMTCKESKIHGVIDRNANIANYLGIK</sequence>
<dbReference type="Pfam" id="PF14505">
    <property type="entry name" value="DUF4438"/>
    <property type="match status" value="1"/>
</dbReference>
<dbReference type="InterPro" id="IPR029433">
    <property type="entry name" value="DUF4438_N"/>
</dbReference>
<dbReference type="InterPro" id="IPR048399">
    <property type="entry name" value="DUF4438_C"/>
</dbReference>
<accession>A0A4R7KTR8</accession>
<dbReference type="InterPro" id="IPR044910">
    <property type="entry name" value="TM_1086_SG_dom"/>
</dbReference>
<proteinExistence type="predicted"/>
<feature type="domain" description="DUF4438" evidence="1">
    <location>
        <begin position="28"/>
        <end position="159"/>
    </location>
</feature>
<dbReference type="InterPro" id="IPR044909">
    <property type="entry name" value="TM_1086_sf"/>
</dbReference>
<reference evidence="3 4" key="1">
    <citation type="submission" date="2019-03" db="EMBL/GenBank/DDBJ databases">
        <title>Genomic Encyclopedia of Type Strains, Phase IV (KMG-IV): sequencing the most valuable type-strain genomes for metagenomic binning, comparative biology and taxonomic classification.</title>
        <authorList>
            <person name="Goeker M."/>
        </authorList>
    </citation>
    <scope>NUCLEOTIDE SEQUENCE [LARGE SCALE GENOMIC DNA]</scope>
    <source>
        <strain evidence="3 4">DSM 24455</strain>
    </source>
</reference>
<dbReference type="Gene3D" id="4.10.1180.10">
    <property type="entry name" value="tm1086 domain"/>
    <property type="match status" value="1"/>
</dbReference>
<dbReference type="AlphaFoldDB" id="A0A4R7KTR8"/>
<keyword evidence="4" id="KW-1185">Reference proteome</keyword>
<dbReference type="RefSeq" id="WP_133627146.1">
    <property type="nucleotide sequence ID" value="NZ_SOAZ01000003.1"/>
</dbReference>
<organism evidence="3 4">
    <name type="scientific">Fonticella tunisiensis</name>
    <dbReference type="NCBI Taxonomy" id="1096341"/>
    <lineage>
        <taxon>Bacteria</taxon>
        <taxon>Bacillati</taxon>
        <taxon>Bacillota</taxon>
        <taxon>Clostridia</taxon>
        <taxon>Eubacteriales</taxon>
        <taxon>Clostridiaceae</taxon>
        <taxon>Fonticella</taxon>
    </lineage>
</organism>
<dbReference type="OrthoDB" id="596789at2"/>
<dbReference type="Pfam" id="PF20999">
    <property type="entry name" value="DUF4438_C"/>
    <property type="match status" value="1"/>
</dbReference>
<dbReference type="EMBL" id="SOAZ01000003">
    <property type="protein sequence ID" value="TDT62741.1"/>
    <property type="molecule type" value="Genomic_DNA"/>
</dbReference>